<evidence type="ECO:0000256" key="2">
    <source>
        <dbReference type="ARBA" id="ARBA00023157"/>
    </source>
</evidence>
<organism evidence="4 5">
    <name type="scientific">Handroanthus impetiginosus</name>
    <dbReference type="NCBI Taxonomy" id="429701"/>
    <lineage>
        <taxon>Eukaryota</taxon>
        <taxon>Viridiplantae</taxon>
        <taxon>Streptophyta</taxon>
        <taxon>Embryophyta</taxon>
        <taxon>Tracheophyta</taxon>
        <taxon>Spermatophyta</taxon>
        <taxon>Magnoliopsida</taxon>
        <taxon>eudicotyledons</taxon>
        <taxon>Gunneridae</taxon>
        <taxon>Pentapetalae</taxon>
        <taxon>asterids</taxon>
        <taxon>lamiids</taxon>
        <taxon>Lamiales</taxon>
        <taxon>Bignoniaceae</taxon>
        <taxon>Crescentiina</taxon>
        <taxon>Tabebuia alliance</taxon>
        <taxon>Handroanthus</taxon>
    </lineage>
</organism>
<sequence length="158" mass="17170">MAKAVALVLCILAFATIGHGHQQGVFNVEGDVYCDPCRVQFETELSKRLIGATVRLECRNLDTNAVTFTKEAVTGANGHYSLQVEGDHENDSCEVSVVKSPREDCSTPMDDFDKAKIVCSDNTGMHSTVRFANPIGFMTKTALPQCGPVLYNLGILLE</sequence>
<feature type="chain" id="PRO_5013728755" description="Pollen allergen Ole e 1 family" evidence="3">
    <location>
        <begin position="21"/>
        <end position="158"/>
    </location>
</feature>
<reference evidence="5" key="1">
    <citation type="journal article" date="2018" name="Gigascience">
        <title>Genome assembly of the Pink Ipe (Handroanthus impetiginosus, Bignoniaceae), a highly valued, ecologically keystone Neotropical timber forest tree.</title>
        <authorList>
            <person name="Silva-Junior O.B."/>
            <person name="Grattapaglia D."/>
            <person name="Novaes E."/>
            <person name="Collevatti R.G."/>
        </authorList>
    </citation>
    <scope>NUCLEOTIDE SEQUENCE [LARGE SCALE GENOMIC DNA]</scope>
    <source>
        <strain evidence="5">cv. UFG-1</strain>
    </source>
</reference>
<feature type="signal peptide" evidence="3">
    <location>
        <begin position="1"/>
        <end position="20"/>
    </location>
</feature>
<dbReference type="InterPro" id="IPR006041">
    <property type="entry name" value="Pollen_Ole_e1_allergen"/>
</dbReference>
<comment type="similarity">
    <text evidence="1">Belongs to the Ole e I family.</text>
</comment>
<dbReference type="PANTHER" id="PTHR31614:SF2">
    <property type="entry name" value="F28N24.16 PROTEIN"/>
    <property type="match status" value="1"/>
</dbReference>
<dbReference type="InterPro" id="IPR006040">
    <property type="entry name" value="Allergen_Ole_e_I_CS"/>
</dbReference>
<evidence type="ECO:0000313" key="4">
    <source>
        <dbReference type="EMBL" id="PIN16566.1"/>
    </source>
</evidence>
<evidence type="ECO:0000313" key="5">
    <source>
        <dbReference type="Proteomes" id="UP000231279"/>
    </source>
</evidence>
<gene>
    <name evidence="4" type="ORF">CDL12_10791</name>
</gene>
<keyword evidence="3" id="KW-0732">Signal</keyword>
<dbReference type="PROSITE" id="PS00925">
    <property type="entry name" value="OLEEI"/>
    <property type="match status" value="1"/>
</dbReference>
<name>A0A2G9HGD1_9LAMI</name>
<evidence type="ECO:0000256" key="3">
    <source>
        <dbReference type="SAM" id="SignalP"/>
    </source>
</evidence>
<dbReference type="EMBL" id="NKXS01001844">
    <property type="protein sequence ID" value="PIN16566.1"/>
    <property type="molecule type" value="Genomic_DNA"/>
</dbReference>
<dbReference type="Pfam" id="PF01190">
    <property type="entry name" value="Pollen_Ole_e_1"/>
    <property type="match status" value="1"/>
</dbReference>
<dbReference type="PANTHER" id="PTHR31614">
    <property type="entry name" value="PROTEIN DOWNSTREAM OF FLC-RELATED"/>
    <property type="match status" value="1"/>
</dbReference>
<evidence type="ECO:0008006" key="6">
    <source>
        <dbReference type="Google" id="ProtNLM"/>
    </source>
</evidence>
<accession>A0A2G9HGD1</accession>
<dbReference type="AlphaFoldDB" id="A0A2G9HGD1"/>
<keyword evidence="2" id="KW-1015">Disulfide bond</keyword>
<protein>
    <recommendedName>
        <fullName evidence="6">Pollen allergen Ole e 1 family</fullName>
    </recommendedName>
</protein>
<comment type="caution">
    <text evidence="4">The sequence shown here is derived from an EMBL/GenBank/DDBJ whole genome shotgun (WGS) entry which is preliminary data.</text>
</comment>
<dbReference type="OrthoDB" id="1888725at2759"/>
<keyword evidence="5" id="KW-1185">Reference proteome</keyword>
<dbReference type="GO" id="GO:0005615">
    <property type="term" value="C:extracellular space"/>
    <property type="evidence" value="ECO:0007669"/>
    <property type="project" value="InterPro"/>
</dbReference>
<evidence type="ECO:0000256" key="1">
    <source>
        <dbReference type="ARBA" id="ARBA00010049"/>
    </source>
</evidence>
<dbReference type="Proteomes" id="UP000231279">
    <property type="component" value="Unassembled WGS sequence"/>
</dbReference>
<proteinExistence type="inferred from homology"/>